<dbReference type="PANTHER" id="PTHR10083">
    <property type="entry name" value="KUNITZ-TYPE PROTEASE INHIBITOR-RELATED"/>
    <property type="match status" value="1"/>
</dbReference>
<evidence type="ECO:0000313" key="5">
    <source>
        <dbReference type="EMBL" id="VDP01237.1"/>
    </source>
</evidence>
<dbReference type="WBParaSite" id="HPBE_0001492301-mRNA-1">
    <property type="protein sequence ID" value="HPBE_0001492301-mRNA-1"/>
    <property type="gene ID" value="HPBE_0001492301"/>
</dbReference>
<dbReference type="PROSITE" id="PS50279">
    <property type="entry name" value="BPTI_KUNITZ_2"/>
    <property type="match status" value="2"/>
</dbReference>
<dbReference type="PANTHER" id="PTHR10083:SF374">
    <property type="entry name" value="BPTI_KUNITZ INHIBITOR DOMAIN-CONTAINING PROTEIN"/>
    <property type="match status" value="1"/>
</dbReference>
<keyword evidence="6" id="KW-1185">Reference proteome</keyword>
<dbReference type="InterPro" id="IPR020901">
    <property type="entry name" value="Prtase_inh_Kunz-CS"/>
</dbReference>
<dbReference type="OrthoDB" id="4473401at2759"/>
<evidence type="ECO:0000256" key="2">
    <source>
        <dbReference type="ARBA" id="ARBA00022900"/>
    </source>
</evidence>
<dbReference type="EMBL" id="UZAH01028605">
    <property type="protein sequence ID" value="VDP01237.1"/>
    <property type="molecule type" value="Genomic_DNA"/>
</dbReference>
<reference evidence="5 6" key="1">
    <citation type="submission" date="2018-11" db="EMBL/GenBank/DDBJ databases">
        <authorList>
            <consortium name="Pathogen Informatics"/>
        </authorList>
    </citation>
    <scope>NUCLEOTIDE SEQUENCE [LARGE SCALE GENOMIC DNA]</scope>
</reference>
<dbReference type="CDD" id="cd00109">
    <property type="entry name" value="Kunitz-type"/>
    <property type="match status" value="2"/>
</dbReference>
<dbReference type="Proteomes" id="UP000050761">
    <property type="component" value="Unassembled WGS sequence"/>
</dbReference>
<dbReference type="FunFam" id="4.10.410.10:FF:000020">
    <property type="entry name" value="Collagen, type VI, alpha 3"/>
    <property type="match status" value="1"/>
</dbReference>
<dbReference type="Gene3D" id="4.10.410.10">
    <property type="entry name" value="Pancreatic trypsin inhibitor Kunitz domain"/>
    <property type="match status" value="2"/>
</dbReference>
<protein>
    <submittedName>
        <fullName evidence="7">Kunitz/Bovine pancreatic trypsin inhibitor domain protein</fullName>
    </submittedName>
</protein>
<dbReference type="PROSITE" id="PS00280">
    <property type="entry name" value="BPTI_KUNITZ_1"/>
    <property type="match status" value="2"/>
</dbReference>
<evidence type="ECO:0000313" key="6">
    <source>
        <dbReference type="Proteomes" id="UP000050761"/>
    </source>
</evidence>
<organism evidence="6 7">
    <name type="scientific">Heligmosomoides polygyrus</name>
    <name type="common">Parasitic roundworm</name>
    <dbReference type="NCBI Taxonomy" id="6339"/>
    <lineage>
        <taxon>Eukaryota</taxon>
        <taxon>Metazoa</taxon>
        <taxon>Ecdysozoa</taxon>
        <taxon>Nematoda</taxon>
        <taxon>Chromadorea</taxon>
        <taxon>Rhabditida</taxon>
        <taxon>Rhabditina</taxon>
        <taxon>Rhabditomorpha</taxon>
        <taxon>Strongyloidea</taxon>
        <taxon>Heligmosomidae</taxon>
        <taxon>Heligmosomoides</taxon>
    </lineage>
</organism>
<keyword evidence="3" id="KW-1015">Disulfide bond</keyword>
<name>A0A183G181_HELPZ</name>
<keyword evidence="2" id="KW-0722">Serine protease inhibitor</keyword>
<dbReference type="PRINTS" id="PR00759">
    <property type="entry name" value="BASICPTASE"/>
</dbReference>
<accession>A0A183G181</accession>
<accession>A0A3P7ZH02</accession>
<sequence length="164" mass="18509">MDNRDNFEREGNRYGYDANKGKCVLFEYGGCKGNANNFETRRDCKMKCMKKIGRMTTPAVTGEDPEVTEISQGFDTTFAPQQEGFESTLEPRVTAGPVEATSQIQTDPCQMNLDKGPCRAIMRRYGYDATKGKCVRFEYGGCGGNENNFTTRRDCKQQCLKKTR</sequence>
<evidence type="ECO:0000259" key="4">
    <source>
        <dbReference type="PROSITE" id="PS50279"/>
    </source>
</evidence>
<dbReference type="SUPFAM" id="SSF57362">
    <property type="entry name" value="BPTI-like"/>
    <property type="match status" value="2"/>
</dbReference>
<evidence type="ECO:0000313" key="7">
    <source>
        <dbReference type="WBParaSite" id="HPBE_0001492301-mRNA-1"/>
    </source>
</evidence>
<dbReference type="GO" id="GO:0004867">
    <property type="term" value="F:serine-type endopeptidase inhibitor activity"/>
    <property type="evidence" value="ECO:0007669"/>
    <property type="project" value="UniProtKB-KW"/>
</dbReference>
<gene>
    <name evidence="5" type="ORF">HPBE_LOCUS14924</name>
</gene>
<feature type="domain" description="BPTI/Kunitz inhibitor" evidence="4">
    <location>
        <begin position="109"/>
        <end position="159"/>
    </location>
</feature>
<dbReference type="GO" id="GO:0005615">
    <property type="term" value="C:extracellular space"/>
    <property type="evidence" value="ECO:0007669"/>
    <property type="project" value="TreeGrafter"/>
</dbReference>
<dbReference type="InterPro" id="IPR036880">
    <property type="entry name" value="Kunitz_BPTI_sf"/>
</dbReference>
<reference evidence="7" key="2">
    <citation type="submission" date="2019-09" db="UniProtKB">
        <authorList>
            <consortium name="WormBaseParasite"/>
        </authorList>
    </citation>
    <scope>IDENTIFICATION</scope>
</reference>
<dbReference type="Pfam" id="PF00014">
    <property type="entry name" value="Kunitz_BPTI"/>
    <property type="match status" value="2"/>
</dbReference>
<dbReference type="SMART" id="SM00131">
    <property type="entry name" value="KU"/>
    <property type="match status" value="2"/>
</dbReference>
<feature type="domain" description="BPTI/Kunitz inhibitor" evidence="4">
    <location>
        <begin position="13"/>
        <end position="48"/>
    </location>
</feature>
<dbReference type="AlphaFoldDB" id="A0A183G181"/>
<dbReference type="InterPro" id="IPR002223">
    <property type="entry name" value="Kunitz_BPTI"/>
</dbReference>
<proteinExistence type="predicted"/>
<dbReference type="InterPro" id="IPR050098">
    <property type="entry name" value="TFPI/VKTCI-like"/>
</dbReference>
<evidence type="ECO:0000256" key="1">
    <source>
        <dbReference type="ARBA" id="ARBA00022690"/>
    </source>
</evidence>
<evidence type="ECO:0000256" key="3">
    <source>
        <dbReference type="ARBA" id="ARBA00023157"/>
    </source>
</evidence>
<keyword evidence="1" id="KW-0646">Protease inhibitor</keyword>